<evidence type="ECO:0000313" key="7">
    <source>
        <dbReference type="Proteomes" id="UP000189674"/>
    </source>
</evidence>
<dbReference type="InterPro" id="IPR017850">
    <property type="entry name" value="Alkaline_phosphatase_core_sf"/>
</dbReference>
<keyword evidence="2" id="KW-0479">Metal-binding</keyword>
<dbReference type="InterPro" id="IPR050738">
    <property type="entry name" value="Sulfatase"/>
</dbReference>
<dbReference type="SUPFAM" id="SSF53649">
    <property type="entry name" value="Alkaline phosphatase-like"/>
    <property type="match status" value="1"/>
</dbReference>
<evidence type="ECO:0000259" key="5">
    <source>
        <dbReference type="Pfam" id="PF00884"/>
    </source>
</evidence>
<gene>
    <name evidence="6" type="primary">betC_3</name>
    <name evidence="6" type="ORF">STSP2_02285</name>
</gene>
<dbReference type="STRING" id="1936003.STSP2_02285"/>
<protein>
    <submittedName>
        <fullName evidence="6">Choline-sulfatase</fullName>
        <ecNumber evidence="6">3.1.6.6</ecNumber>
    </submittedName>
</protein>
<dbReference type="PROSITE" id="PS00149">
    <property type="entry name" value="SULFATASE_2"/>
    <property type="match status" value="1"/>
</dbReference>
<dbReference type="PANTHER" id="PTHR42693">
    <property type="entry name" value="ARYLSULFATASE FAMILY MEMBER"/>
    <property type="match status" value="1"/>
</dbReference>
<sequence>MRINHNAYNNLRIPSGERTFADAFNDGGYRTSYVGKWHLGGTGNDPVPEYNRGGFTDFIGYENYNDFIDGVLFFDENGDYTPTNDHRTKKTTDIAMERLAGLVDEQFAMVVSYVNPHYPEQPTLKYEKMYENLMPTRRPNCTTDPNFDPYTPISAGTHTVTDGRDDYRYDLDQYLRQYYAMITQLDANLGRLFAELKRLGLWDSTVIIFTADHGDMQGSHGLKNKTVHWEESTRVPFIVRAPGGVKGQVLDYLVSAGIDPFPTCLGFAGLPQEPTTEGNNIAPLVMGERQLDAVPVFSELGGWAMIREGDFKLTVSKSDWQPDYLFDLANDPYEMTNLVNNSGYSSIESDLLAKLIEWRDRVA</sequence>
<dbReference type="InterPro" id="IPR000917">
    <property type="entry name" value="Sulfatase_N"/>
</dbReference>
<dbReference type="Proteomes" id="UP000189674">
    <property type="component" value="Chromosome"/>
</dbReference>
<evidence type="ECO:0000256" key="3">
    <source>
        <dbReference type="ARBA" id="ARBA00022801"/>
    </source>
</evidence>
<dbReference type="InterPro" id="IPR024607">
    <property type="entry name" value="Sulfatase_CS"/>
</dbReference>
<comment type="similarity">
    <text evidence="1">Belongs to the sulfatase family.</text>
</comment>
<dbReference type="GO" id="GO:0004065">
    <property type="term" value="F:arylsulfatase activity"/>
    <property type="evidence" value="ECO:0007669"/>
    <property type="project" value="TreeGrafter"/>
</dbReference>
<dbReference type="EC" id="3.1.6.6" evidence="6"/>
<dbReference type="RefSeq" id="WP_146662627.1">
    <property type="nucleotide sequence ID" value="NZ_CP019791.1"/>
</dbReference>
<dbReference type="KEGG" id="alus:STSP2_02285"/>
<dbReference type="EMBL" id="CP019791">
    <property type="protein sequence ID" value="AQT69098.1"/>
    <property type="molecule type" value="Genomic_DNA"/>
</dbReference>
<evidence type="ECO:0000256" key="2">
    <source>
        <dbReference type="ARBA" id="ARBA00022723"/>
    </source>
</evidence>
<dbReference type="Gene3D" id="3.40.720.10">
    <property type="entry name" value="Alkaline Phosphatase, subunit A"/>
    <property type="match status" value="1"/>
</dbReference>
<dbReference type="AlphaFoldDB" id="A0A1U9NMZ3"/>
<dbReference type="GO" id="GO:0047753">
    <property type="term" value="F:choline-sulfatase activity"/>
    <property type="evidence" value="ECO:0007669"/>
    <property type="project" value="UniProtKB-EC"/>
</dbReference>
<feature type="domain" description="Sulfatase N-terminal" evidence="5">
    <location>
        <begin position="3"/>
        <end position="269"/>
    </location>
</feature>
<accession>A0A1U9NMZ3</accession>
<dbReference type="PANTHER" id="PTHR42693:SF53">
    <property type="entry name" value="ENDO-4-O-SULFATASE"/>
    <property type="match status" value="1"/>
</dbReference>
<keyword evidence="3 6" id="KW-0378">Hydrolase</keyword>
<dbReference type="Pfam" id="PF00884">
    <property type="entry name" value="Sulfatase"/>
    <property type="match status" value="1"/>
</dbReference>
<dbReference type="GO" id="GO:0046872">
    <property type="term" value="F:metal ion binding"/>
    <property type="evidence" value="ECO:0007669"/>
    <property type="project" value="UniProtKB-KW"/>
</dbReference>
<dbReference type="OrthoDB" id="237120at2"/>
<organism evidence="6 7">
    <name type="scientific">Anaerohalosphaera lusitana</name>
    <dbReference type="NCBI Taxonomy" id="1936003"/>
    <lineage>
        <taxon>Bacteria</taxon>
        <taxon>Pseudomonadati</taxon>
        <taxon>Planctomycetota</taxon>
        <taxon>Phycisphaerae</taxon>
        <taxon>Sedimentisphaerales</taxon>
        <taxon>Anaerohalosphaeraceae</taxon>
        <taxon>Anaerohalosphaera</taxon>
    </lineage>
</organism>
<evidence type="ECO:0000256" key="4">
    <source>
        <dbReference type="ARBA" id="ARBA00022837"/>
    </source>
</evidence>
<proteinExistence type="inferred from homology"/>
<evidence type="ECO:0000256" key="1">
    <source>
        <dbReference type="ARBA" id="ARBA00008779"/>
    </source>
</evidence>
<keyword evidence="7" id="KW-1185">Reference proteome</keyword>
<evidence type="ECO:0000313" key="6">
    <source>
        <dbReference type="EMBL" id="AQT69098.1"/>
    </source>
</evidence>
<reference evidence="7" key="1">
    <citation type="submission" date="2017-02" db="EMBL/GenBank/DDBJ databases">
        <title>Comparative genomics and description of representatives of a novel lineage of planctomycetes thriving in anoxic sediments.</title>
        <authorList>
            <person name="Spring S."/>
            <person name="Bunk B."/>
            <person name="Sproer C."/>
        </authorList>
    </citation>
    <scope>NUCLEOTIDE SEQUENCE [LARGE SCALE GENOMIC DNA]</scope>
    <source>
        <strain evidence="7">ST-NAGAB-D1</strain>
    </source>
</reference>
<name>A0A1U9NMZ3_9BACT</name>
<keyword evidence="4" id="KW-0106">Calcium</keyword>